<dbReference type="SUPFAM" id="SSF54534">
    <property type="entry name" value="FKBP-like"/>
    <property type="match status" value="1"/>
</dbReference>
<dbReference type="PROSITE" id="PS50059">
    <property type="entry name" value="FKBP_PPIASE"/>
    <property type="match status" value="1"/>
</dbReference>
<dbReference type="InterPro" id="IPR036390">
    <property type="entry name" value="WH_DNA-bd_sf"/>
</dbReference>
<dbReference type="GO" id="GO:0000786">
    <property type="term" value="C:nucleosome"/>
    <property type="evidence" value="ECO:0007669"/>
    <property type="project" value="InterPro"/>
</dbReference>
<dbReference type="Gene3D" id="3.10.50.40">
    <property type="match status" value="1"/>
</dbReference>
<keyword evidence="3 5" id="KW-0697">Rotamase</keyword>
<comment type="catalytic activity">
    <reaction evidence="1 5">
        <text>[protein]-peptidylproline (omega=180) = [protein]-peptidylproline (omega=0)</text>
        <dbReference type="Rhea" id="RHEA:16237"/>
        <dbReference type="Rhea" id="RHEA-COMP:10747"/>
        <dbReference type="Rhea" id="RHEA-COMP:10748"/>
        <dbReference type="ChEBI" id="CHEBI:83833"/>
        <dbReference type="ChEBI" id="CHEBI:83834"/>
        <dbReference type="EC" id="5.2.1.8"/>
    </reaction>
</comment>
<name>A0AAE0L3C1_9CHLO</name>
<gene>
    <name evidence="8" type="ORF">CYMTET_21077</name>
</gene>
<dbReference type="Gene3D" id="1.10.10.10">
    <property type="entry name" value="Winged helix-like DNA-binding domain superfamily/Winged helix DNA-binding domain"/>
    <property type="match status" value="1"/>
</dbReference>
<reference evidence="8 9" key="1">
    <citation type="journal article" date="2015" name="Genome Biol. Evol.">
        <title>Comparative Genomics of a Bacterivorous Green Alga Reveals Evolutionary Causalities and Consequences of Phago-Mixotrophic Mode of Nutrition.</title>
        <authorList>
            <person name="Burns J.A."/>
            <person name="Paasch A."/>
            <person name="Narechania A."/>
            <person name="Kim E."/>
        </authorList>
    </citation>
    <scope>NUCLEOTIDE SEQUENCE [LARGE SCALE GENOMIC DNA]</scope>
    <source>
        <strain evidence="8 9">PLY_AMNH</strain>
    </source>
</reference>
<dbReference type="CDD" id="cd00073">
    <property type="entry name" value="H15"/>
    <property type="match status" value="1"/>
</dbReference>
<dbReference type="Pfam" id="PF00254">
    <property type="entry name" value="FKBP_C"/>
    <property type="match status" value="1"/>
</dbReference>
<evidence type="ECO:0000313" key="9">
    <source>
        <dbReference type="Proteomes" id="UP001190700"/>
    </source>
</evidence>
<comment type="caution">
    <text evidence="8">The sequence shown here is derived from an EMBL/GenBank/DDBJ whole genome shotgun (WGS) entry which is preliminary data.</text>
</comment>
<dbReference type="InterPro" id="IPR036388">
    <property type="entry name" value="WH-like_DNA-bd_sf"/>
</dbReference>
<dbReference type="GO" id="GO:0003677">
    <property type="term" value="F:DNA binding"/>
    <property type="evidence" value="ECO:0007669"/>
    <property type="project" value="InterPro"/>
</dbReference>
<dbReference type="FunFam" id="3.10.50.40:FF:000006">
    <property type="entry name" value="Peptidyl-prolyl cis-trans isomerase"/>
    <property type="match status" value="1"/>
</dbReference>
<evidence type="ECO:0000256" key="5">
    <source>
        <dbReference type="PROSITE-ProRule" id="PRU00277"/>
    </source>
</evidence>
<accession>A0AAE0L3C1</accession>
<evidence type="ECO:0000259" key="7">
    <source>
        <dbReference type="PROSITE" id="PS51504"/>
    </source>
</evidence>
<dbReference type="PANTHER" id="PTHR43811:SF19">
    <property type="entry name" value="39 KDA FK506-BINDING NUCLEAR PROTEIN"/>
    <property type="match status" value="1"/>
</dbReference>
<dbReference type="PROSITE" id="PS51504">
    <property type="entry name" value="H15"/>
    <property type="match status" value="1"/>
</dbReference>
<evidence type="ECO:0000256" key="1">
    <source>
        <dbReference type="ARBA" id="ARBA00000971"/>
    </source>
</evidence>
<feature type="domain" description="H15" evidence="7">
    <location>
        <begin position="42"/>
        <end position="108"/>
    </location>
</feature>
<dbReference type="InterPro" id="IPR005818">
    <property type="entry name" value="Histone_H1/H5_H15"/>
</dbReference>
<sequence length="223" mass="24012">MLTTCHVKVDTGTRHVWCVSSTRPHYVGHVAATMPKQAGGAKSKTTLDKIEVAIRALKDRGGSSRQALAKYLKSEFDFANTVALKKAFKTGVDSGRLLQRAQSFTLPGLEFADATGDDTTKQEDLKLGKEDASEATVGATVTMKYVGTLLSGERFDAASKFTFTLGAGEVIKGWERGVPGLRVGGRRRLTVPPKEGYGKRGSPPEIPPDATLVFDITLLKVEE</sequence>
<proteinExistence type="predicted"/>
<dbReference type="Proteomes" id="UP001190700">
    <property type="component" value="Unassembled WGS sequence"/>
</dbReference>
<evidence type="ECO:0000256" key="2">
    <source>
        <dbReference type="ARBA" id="ARBA00013194"/>
    </source>
</evidence>
<dbReference type="SUPFAM" id="SSF46785">
    <property type="entry name" value="Winged helix' DNA-binding domain"/>
    <property type="match status" value="1"/>
</dbReference>
<dbReference type="EC" id="5.2.1.8" evidence="2 5"/>
<dbReference type="Pfam" id="PF00538">
    <property type="entry name" value="Linker_histone"/>
    <property type="match status" value="1"/>
</dbReference>
<keyword evidence="9" id="KW-1185">Reference proteome</keyword>
<dbReference type="AlphaFoldDB" id="A0AAE0L3C1"/>
<dbReference type="GO" id="GO:0003755">
    <property type="term" value="F:peptidyl-prolyl cis-trans isomerase activity"/>
    <property type="evidence" value="ECO:0007669"/>
    <property type="project" value="UniProtKB-KW"/>
</dbReference>
<feature type="domain" description="PPIase FKBP-type" evidence="6">
    <location>
        <begin position="138"/>
        <end position="222"/>
    </location>
</feature>
<evidence type="ECO:0000313" key="8">
    <source>
        <dbReference type="EMBL" id="KAK3270528.1"/>
    </source>
</evidence>
<organism evidence="8 9">
    <name type="scientific">Cymbomonas tetramitiformis</name>
    <dbReference type="NCBI Taxonomy" id="36881"/>
    <lineage>
        <taxon>Eukaryota</taxon>
        <taxon>Viridiplantae</taxon>
        <taxon>Chlorophyta</taxon>
        <taxon>Pyramimonadophyceae</taxon>
        <taxon>Pyramimonadales</taxon>
        <taxon>Pyramimonadaceae</taxon>
        <taxon>Cymbomonas</taxon>
    </lineage>
</organism>
<dbReference type="GO" id="GO:0006334">
    <property type="term" value="P:nucleosome assembly"/>
    <property type="evidence" value="ECO:0007669"/>
    <property type="project" value="InterPro"/>
</dbReference>
<dbReference type="InterPro" id="IPR001179">
    <property type="entry name" value="PPIase_FKBP_dom"/>
</dbReference>
<evidence type="ECO:0000256" key="3">
    <source>
        <dbReference type="ARBA" id="ARBA00023110"/>
    </source>
</evidence>
<dbReference type="SMART" id="SM00526">
    <property type="entry name" value="H15"/>
    <property type="match status" value="1"/>
</dbReference>
<dbReference type="PANTHER" id="PTHR43811">
    <property type="entry name" value="FKBP-TYPE PEPTIDYL-PROLYL CIS-TRANS ISOMERASE FKPA"/>
    <property type="match status" value="1"/>
</dbReference>
<evidence type="ECO:0000256" key="4">
    <source>
        <dbReference type="ARBA" id="ARBA00023235"/>
    </source>
</evidence>
<keyword evidence="4 5" id="KW-0413">Isomerase</keyword>
<dbReference type="InterPro" id="IPR046357">
    <property type="entry name" value="PPIase_dom_sf"/>
</dbReference>
<evidence type="ECO:0000259" key="6">
    <source>
        <dbReference type="PROSITE" id="PS50059"/>
    </source>
</evidence>
<dbReference type="EMBL" id="LGRX02010339">
    <property type="protein sequence ID" value="KAK3270528.1"/>
    <property type="molecule type" value="Genomic_DNA"/>
</dbReference>
<protein>
    <recommendedName>
        <fullName evidence="2 5">peptidylprolyl isomerase</fullName>
        <ecNumber evidence="2 5">5.2.1.8</ecNumber>
    </recommendedName>
</protein>